<accession>A0A183SYF9</accession>
<dbReference type="AlphaFoldDB" id="A0A183SYF9"/>
<evidence type="ECO:0000313" key="2">
    <source>
        <dbReference type="Proteomes" id="UP000275846"/>
    </source>
</evidence>
<reference evidence="3" key="1">
    <citation type="submission" date="2016-06" db="UniProtKB">
        <authorList>
            <consortium name="WormBaseParasite"/>
        </authorList>
    </citation>
    <scope>IDENTIFICATION</scope>
</reference>
<dbReference type="Proteomes" id="UP000275846">
    <property type="component" value="Unassembled WGS sequence"/>
</dbReference>
<organism evidence="3">
    <name type="scientific">Schistocephalus solidus</name>
    <name type="common">Tapeworm</name>
    <dbReference type="NCBI Taxonomy" id="70667"/>
    <lineage>
        <taxon>Eukaryota</taxon>
        <taxon>Metazoa</taxon>
        <taxon>Spiralia</taxon>
        <taxon>Lophotrochozoa</taxon>
        <taxon>Platyhelminthes</taxon>
        <taxon>Cestoda</taxon>
        <taxon>Eucestoda</taxon>
        <taxon>Diphyllobothriidea</taxon>
        <taxon>Diphyllobothriidae</taxon>
        <taxon>Schistocephalus</taxon>
    </lineage>
</organism>
<sequence length="112" mass="12126">MVSKRSNNSSEFEELIMISSRNAAAPSSPVSMVSMVCWKIQEAGSPLELVNDLSIEPRLASPTLDNLETFLRFCNPDDGLQVQLMIKAGFDGFASLIGGLCSQQGRISVMIS</sequence>
<name>A0A183SYF9_SCHSO</name>
<dbReference type="EMBL" id="UYSU01035136">
    <property type="protein sequence ID" value="VDL95642.1"/>
    <property type="molecule type" value="Genomic_DNA"/>
</dbReference>
<evidence type="ECO:0000313" key="1">
    <source>
        <dbReference type="EMBL" id="VDL95642.1"/>
    </source>
</evidence>
<evidence type="ECO:0000313" key="3">
    <source>
        <dbReference type="WBParaSite" id="SSLN_0000960701-mRNA-1"/>
    </source>
</evidence>
<protein>
    <submittedName>
        <fullName evidence="3">Pentatricopeptide repeat-containing protein</fullName>
    </submittedName>
</protein>
<dbReference type="WBParaSite" id="SSLN_0000960701-mRNA-1">
    <property type="protein sequence ID" value="SSLN_0000960701-mRNA-1"/>
    <property type="gene ID" value="SSLN_0000960701"/>
</dbReference>
<keyword evidence="2" id="KW-1185">Reference proteome</keyword>
<gene>
    <name evidence="1" type="ORF">SSLN_LOCUS9257</name>
</gene>
<proteinExistence type="predicted"/>
<reference evidence="1 2" key="2">
    <citation type="submission" date="2018-11" db="EMBL/GenBank/DDBJ databases">
        <authorList>
            <consortium name="Pathogen Informatics"/>
        </authorList>
    </citation>
    <scope>NUCLEOTIDE SEQUENCE [LARGE SCALE GENOMIC DNA]</scope>
    <source>
        <strain evidence="1 2">NST_G2</strain>
    </source>
</reference>